<dbReference type="EMBL" id="CP092365">
    <property type="protein sequence ID" value="ULN51526.1"/>
    <property type="molecule type" value="Genomic_DNA"/>
</dbReference>
<organism evidence="1 2">
    <name type="scientific">Mycolicibacillus parakoreensis</name>
    <dbReference type="NCBI Taxonomy" id="1069221"/>
    <lineage>
        <taxon>Bacteria</taxon>
        <taxon>Bacillati</taxon>
        <taxon>Actinomycetota</taxon>
        <taxon>Actinomycetes</taxon>
        <taxon>Mycobacteriales</taxon>
        <taxon>Mycobacteriaceae</taxon>
        <taxon>Mycolicibacillus</taxon>
    </lineage>
</organism>
<accession>A0ABY3U1A3</accession>
<keyword evidence="2" id="KW-1185">Reference proteome</keyword>
<protein>
    <submittedName>
        <fullName evidence="1">Uncharacterized protein</fullName>
    </submittedName>
</protein>
<evidence type="ECO:0000313" key="1">
    <source>
        <dbReference type="EMBL" id="ULN51526.1"/>
    </source>
</evidence>
<proteinExistence type="predicted"/>
<name>A0ABY3U1A3_9MYCO</name>
<sequence length="122" mass="13044">MTTTHPVDSTRPSMGTIPNANLNQLIAATDGARWVSPWEPNIAGDASRVFALPPARVESDPPVAAQLFGEVTTAGTVAWEVSVTAEREAITITPQQTRELARALMAVADQWVDATDECQSEV</sequence>
<evidence type="ECO:0000313" key="2">
    <source>
        <dbReference type="Proteomes" id="UP001055200"/>
    </source>
</evidence>
<gene>
    <name evidence="1" type="ORF">MIU77_11470</name>
</gene>
<dbReference type="Proteomes" id="UP001055200">
    <property type="component" value="Chromosome"/>
</dbReference>
<reference evidence="1" key="1">
    <citation type="submission" date="2022-08" db="EMBL/GenBank/DDBJ databases">
        <title>Complete genome sequence of 14 non-tuberculosis mycobacteria type-strains.</title>
        <authorList>
            <person name="Igarashi Y."/>
            <person name="Osugi A."/>
            <person name="Mitarai S."/>
        </authorList>
    </citation>
    <scope>NUCLEOTIDE SEQUENCE</scope>
    <source>
        <strain evidence="1">DSM 45575</strain>
    </source>
</reference>
<dbReference type="RefSeq" id="WP_240169809.1">
    <property type="nucleotide sequence ID" value="NZ_CP092365.1"/>
</dbReference>